<dbReference type="AlphaFoldDB" id="A0A328NDU6"/>
<dbReference type="PANTHER" id="PTHR11695:SF294">
    <property type="entry name" value="RETICULON-4-INTERACTING PROTEIN 1, MITOCHONDRIAL"/>
    <property type="match status" value="1"/>
</dbReference>
<dbReference type="InterPro" id="IPR013154">
    <property type="entry name" value="ADH-like_N"/>
</dbReference>
<comment type="caution">
    <text evidence="2">The sequence shown here is derived from an EMBL/GenBank/DDBJ whole genome shotgun (WGS) entry which is preliminary data.</text>
</comment>
<organism evidence="2 3">
    <name type="scientific">Micromonospora noduli</name>
    <dbReference type="NCBI Taxonomy" id="709876"/>
    <lineage>
        <taxon>Bacteria</taxon>
        <taxon>Bacillati</taxon>
        <taxon>Actinomycetota</taxon>
        <taxon>Actinomycetes</taxon>
        <taxon>Micromonosporales</taxon>
        <taxon>Micromonosporaceae</taxon>
        <taxon>Micromonospora</taxon>
    </lineage>
</organism>
<dbReference type="SMART" id="SM00829">
    <property type="entry name" value="PKS_ER"/>
    <property type="match status" value="1"/>
</dbReference>
<dbReference type="Pfam" id="PF08240">
    <property type="entry name" value="ADH_N"/>
    <property type="match status" value="1"/>
</dbReference>
<evidence type="ECO:0000313" key="3">
    <source>
        <dbReference type="Proteomes" id="UP000248966"/>
    </source>
</evidence>
<gene>
    <name evidence="2" type="ORF">LAH08_01732</name>
</gene>
<dbReference type="CDD" id="cd05289">
    <property type="entry name" value="MDR_like_2"/>
    <property type="match status" value="1"/>
</dbReference>
<dbReference type="Gene3D" id="3.90.180.10">
    <property type="entry name" value="Medium-chain alcohol dehydrogenases, catalytic domain"/>
    <property type="match status" value="1"/>
</dbReference>
<dbReference type="InterPro" id="IPR011032">
    <property type="entry name" value="GroES-like_sf"/>
</dbReference>
<feature type="domain" description="Enoyl reductase (ER)" evidence="1">
    <location>
        <begin position="12"/>
        <end position="301"/>
    </location>
</feature>
<protein>
    <submittedName>
        <fullName evidence="2">NADPH:quinone reductase</fullName>
    </submittedName>
</protein>
<evidence type="ECO:0000259" key="1">
    <source>
        <dbReference type="SMART" id="SM00829"/>
    </source>
</evidence>
<name>A0A328NDU6_9ACTN</name>
<dbReference type="Gene3D" id="3.40.50.720">
    <property type="entry name" value="NAD(P)-binding Rossmann-like Domain"/>
    <property type="match status" value="1"/>
</dbReference>
<dbReference type="InterPro" id="IPR020843">
    <property type="entry name" value="ER"/>
</dbReference>
<sequence>MKAIVVTDEAAGTAGMTLAERPEPEPALNDVVVQVHASGFVPTEMAWPSTWTDRLGRDRTPSIPGHELAGVVSALGYGTTGLSVGQRVFGLTDWTRDGTLAEYVAVEARNLAPLPGDVDFTVGASLPISGLTAWQGLFEHGRLQAGQSVLVHGAAGAVGSMVTQLAREFGAYVIGTGRAADRERALDFGTHEFVDLGNEALEDVGGVDLVFDVIGGDIGKRSAGLIRAGGTLVSVVGPTEARPADGLAIDFVVTSDRGQLGEIVRRVRDGRLRTNIGKVADLDDAVAALNPTERVTGKTIIRAHS</sequence>
<dbReference type="PANTHER" id="PTHR11695">
    <property type="entry name" value="ALCOHOL DEHYDROGENASE RELATED"/>
    <property type="match status" value="1"/>
</dbReference>
<dbReference type="GO" id="GO:0016491">
    <property type="term" value="F:oxidoreductase activity"/>
    <property type="evidence" value="ECO:0007669"/>
    <property type="project" value="InterPro"/>
</dbReference>
<dbReference type="InterPro" id="IPR050700">
    <property type="entry name" value="YIM1/Zinc_Alcohol_DH_Fams"/>
</dbReference>
<dbReference type="EMBL" id="PYAA01000008">
    <property type="protein sequence ID" value="RAO04379.1"/>
    <property type="molecule type" value="Genomic_DNA"/>
</dbReference>
<dbReference type="SUPFAM" id="SSF50129">
    <property type="entry name" value="GroES-like"/>
    <property type="match status" value="1"/>
</dbReference>
<dbReference type="Proteomes" id="UP000248966">
    <property type="component" value="Unassembled WGS sequence"/>
</dbReference>
<dbReference type="InterPro" id="IPR013149">
    <property type="entry name" value="ADH-like_C"/>
</dbReference>
<reference evidence="2 3" key="1">
    <citation type="submission" date="2018-03" db="EMBL/GenBank/DDBJ databases">
        <title>Defining the species Micromonospora saelicesensis and Micromonospora noduli under the framework of genomics.</title>
        <authorList>
            <person name="Riesco R."/>
            <person name="Trujillo M.E."/>
        </authorList>
    </citation>
    <scope>NUCLEOTIDE SEQUENCE [LARGE SCALE GENOMIC DNA]</scope>
    <source>
        <strain evidence="2 3">LAH08</strain>
    </source>
</reference>
<proteinExistence type="predicted"/>
<dbReference type="SUPFAM" id="SSF51735">
    <property type="entry name" value="NAD(P)-binding Rossmann-fold domains"/>
    <property type="match status" value="1"/>
</dbReference>
<dbReference type="Pfam" id="PF00107">
    <property type="entry name" value="ADH_zinc_N"/>
    <property type="match status" value="1"/>
</dbReference>
<dbReference type="InterPro" id="IPR036291">
    <property type="entry name" value="NAD(P)-bd_dom_sf"/>
</dbReference>
<dbReference type="RefSeq" id="WP_112583218.1">
    <property type="nucleotide sequence ID" value="NZ_PYAA01000008.1"/>
</dbReference>
<accession>A0A328NDU6</accession>
<evidence type="ECO:0000313" key="2">
    <source>
        <dbReference type="EMBL" id="RAO04379.1"/>
    </source>
</evidence>